<keyword evidence="1" id="KW-1133">Transmembrane helix</keyword>
<organism evidence="2 3">
    <name type="scientific">Anaerotignum lactatifermentans</name>
    <dbReference type="NCBI Taxonomy" id="160404"/>
    <lineage>
        <taxon>Bacteria</taxon>
        <taxon>Bacillati</taxon>
        <taxon>Bacillota</taxon>
        <taxon>Clostridia</taxon>
        <taxon>Lachnospirales</taxon>
        <taxon>Anaerotignaceae</taxon>
        <taxon>Anaerotignum</taxon>
    </lineage>
</organism>
<dbReference type="Proteomes" id="UP000195455">
    <property type="component" value="Unassembled WGS sequence"/>
</dbReference>
<evidence type="ECO:0000313" key="2">
    <source>
        <dbReference type="EMBL" id="OUN45118.1"/>
    </source>
</evidence>
<keyword evidence="1" id="KW-0472">Membrane</keyword>
<accession>A0A1Y3UD84</accession>
<name>A0A1Y3UD84_9FIRM</name>
<dbReference type="RefSeq" id="WP_143710722.1">
    <property type="nucleotide sequence ID" value="NZ_JBKYBB010000003.1"/>
</dbReference>
<reference evidence="3" key="1">
    <citation type="submission" date="2017-04" db="EMBL/GenBank/DDBJ databases">
        <title>Function of individual gut microbiota members based on whole genome sequencing of pure cultures obtained from chicken caecum.</title>
        <authorList>
            <person name="Medvecky M."/>
            <person name="Cejkova D."/>
            <person name="Polansky O."/>
            <person name="Karasova D."/>
            <person name="Kubasova T."/>
            <person name="Cizek A."/>
            <person name="Rychlik I."/>
        </authorList>
    </citation>
    <scope>NUCLEOTIDE SEQUENCE [LARGE SCALE GENOMIC DNA]</scope>
    <source>
        <strain evidence="3">An75</strain>
    </source>
</reference>
<dbReference type="AlphaFoldDB" id="A0A1Y3UD84"/>
<dbReference type="EMBL" id="NFHM01000003">
    <property type="protein sequence ID" value="OUN45118.1"/>
    <property type="molecule type" value="Genomic_DNA"/>
</dbReference>
<comment type="caution">
    <text evidence="2">The sequence shown here is derived from an EMBL/GenBank/DDBJ whole genome shotgun (WGS) entry which is preliminary data.</text>
</comment>
<feature type="transmembrane region" description="Helical" evidence="1">
    <location>
        <begin position="29"/>
        <end position="46"/>
    </location>
</feature>
<evidence type="ECO:0000313" key="3">
    <source>
        <dbReference type="Proteomes" id="UP000195455"/>
    </source>
</evidence>
<proteinExistence type="predicted"/>
<keyword evidence="1" id="KW-0812">Transmembrane</keyword>
<gene>
    <name evidence="2" type="ORF">B5G26_03945</name>
</gene>
<evidence type="ECO:0000256" key="1">
    <source>
        <dbReference type="SAM" id="Phobius"/>
    </source>
</evidence>
<protein>
    <submittedName>
        <fullName evidence="2">Uncharacterized protein</fullName>
    </submittedName>
</protein>
<sequence length="109" mass="12107">MQKSWDAAGLFFRYAPFVRERRENMELEIGLALSVLGGLLGVLSFVQSRDKSVEKDAAWRGGVDAKLDMILGMQKDLEGIKASLKDHEGRLSAVESSAKSAHHRLDEYA</sequence>